<feature type="compositionally biased region" description="Basic and acidic residues" evidence="1">
    <location>
        <begin position="97"/>
        <end position="108"/>
    </location>
</feature>
<evidence type="ECO:0000313" key="2">
    <source>
        <dbReference type="EMBL" id="GFS23030.1"/>
    </source>
</evidence>
<gene>
    <name evidence="2" type="ORF">ElyMa_003378800</name>
</gene>
<feature type="region of interest" description="Disordered" evidence="1">
    <location>
        <begin position="96"/>
        <end position="126"/>
    </location>
</feature>
<reference evidence="2 3" key="1">
    <citation type="journal article" date="2021" name="Elife">
        <title>Chloroplast acquisition without the gene transfer in kleptoplastic sea slugs, Plakobranchus ocellatus.</title>
        <authorList>
            <person name="Maeda T."/>
            <person name="Takahashi S."/>
            <person name="Yoshida T."/>
            <person name="Shimamura S."/>
            <person name="Takaki Y."/>
            <person name="Nagai Y."/>
            <person name="Toyoda A."/>
            <person name="Suzuki Y."/>
            <person name="Arimoto A."/>
            <person name="Ishii H."/>
            <person name="Satoh N."/>
            <person name="Nishiyama T."/>
            <person name="Hasebe M."/>
            <person name="Maruyama T."/>
            <person name="Minagawa J."/>
            <person name="Obokata J."/>
            <person name="Shigenobu S."/>
        </authorList>
    </citation>
    <scope>NUCLEOTIDE SEQUENCE [LARGE SCALE GENOMIC DNA]</scope>
</reference>
<keyword evidence="3" id="KW-1185">Reference proteome</keyword>
<organism evidence="2 3">
    <name type="scientific">Elysia marginata</name>
    <dbReference type="NCBI Taxonomy" id="1093978"/>
    <lineage>
        <taxon>Eukaryota</taxon>
        <taxon>Metazoa</taxon>
        <taxon>Spiralia</taxon>
        <taxon>Lophotrochozoa</taxon>
        <taxon>Mollusca</taxon>
        <taxon>Gastropoda</taxon>
        <taxon>Heterobranchia</taxon>
        <taxon>Euthyneura</taxon>
        <taxon>Panpulmonata</taxon>
        <taxon>Sacoglossa</taxon>
        <taxon>Placobranchoidea</taxon>
        <taxon>Plakobranchidae</taxon>
        <taxon>Elysia</taxon>
    </lineage>
</organism>
<protein>
    <submittedName>
        <fullName evidence="2">Uncharacterized protein</fullName>
    </submittedName>
</protein>
<dbReference type="EMBL" id="BMAT01006955">
    <property type="protein sequence ID" value="GFS23030.1"/>
    <property type="molecule type" value="Genomic_DNA"/>
</dbReference>
<evidence type="ECO:0000313" key="3">
    <source>
        <dbReference type="Proteomes" id="UP000762676"/>
    </source>
</evidence>
<accession>A0AAV4JMQ6</accession>
<dbReference type="Proteomes" id="UP000762676">
    <property type="component" value="Unassembled WGS sequence"/>
</dbReference>
<sequence>MVDRLVDSTATNGLSNSLAYAVTLPDDTQVQGLANTSHVTDPPAPGATDQWKVTKNTSLFDYTKPSMTSYEEVNVHEDFTPQVLPMEVTQLQALFTDETKRNQGDHRQSSNISLTSITPRVKSQVA</sequence>
<feature type="compositionally biased region" description="Polar residues" evidence="1">
    <location>
        <begin position="109"/>
        <end position="118"/>
    </location>
</feature>
<proteinExistence type="predicted"/>
<comment type="caution">
    <text evidence="2">The sequence shown here is derived from an EMBL/GenBank/DDBJ whole genome shotgun (WGS) entry which is preliminary data.</text>
</comment>
<evidence type="ECO:0000256" key="1">
    <source>
        <dbReference type="SAM" id="MobiDB-lite"/>
    </source>
</evidence>
<dbReference type="AlphaFoldDB" id="A0AAV4JMQ6"/>
<name>A0AAV4JMQ6_9GAST</name>